<evidence type="ECO:0000313" key="1">
    <source>
        <dbReference type="EMBL" id="VFU17076.1"/>
    </source>
</evidence>
<gene>
    <name evidence="1" type="ORF">SCFA_3510004</name>
</gene>
<dbReference type="AlphaFoldDB" id="A0A485M344"/>
<name>A0A485M344_9ZZZZ</name>
<protein>
    <submittedName>
        <fullName evidence="1">Uncharacterized protein</fullName>
    </submittedName>
</protein>
<organism evidence="1">
    <name type="scientific">anaerobic digester metagenome</name>
    <dbReference type="NCBI Taxonomy" id="1263854"/>
    <lineage>
        <taxon>unclassified sequences</taxon>
        <taxon>metagenomes</taxon>
        <taxon>ecological metagenomes</taxon>
    </lineage>
</organism>
<proteinExistence type="predicted"/>
<sequence>MAIITRDISYSLGVNRPMYNIFVVDDDKEIARAIYWKYSDSWFHPFYFLF</sequence>
<reference evidence="1" key="1">
    <citation type="submission" date="2019-03" db="EMBL/GenBank/DDBJ databases">
        <authorList>
            <person name="Hao L."/>
        </authorList>
    </citation>
    <scope>NUCLEOTIDE SEQUENCE</scope>
</reference>
<accession>A0A485M344</accession>
<dbReference type="EMBL" id="CAADRN010000281">
    <property type="protein sequence ID" value="VFU17076.1"/>
    <property type="molecule type" value="Genomic_DNA"/>
</dbReference>